<dbReference type="PROSITE" id="PS50043">
    <property type="entry name" value="HTH_LUXR_2"/>
    <property type="match status" value="1"/>
</dbReference>
<reference evidence="5 6" key="1">
    <citation type="submission" date="2024-07" db="EMBL/GenBank/DDBJ databases">
        <authorList>
            <person name="Thanompreechachai J."/>
            <person name="Duangmal K."/>
        </authorList>
    </citation>
    <scope>NUCLEOTIDE SEQUENCE [LARGE SCALE GENOMIC DNA]</scope>
    <source>
        <strain evidence="5 6">KCTC 19886</strain>
    </source>
</reference>
<dbReference type="Pfam" id="PF00072">
    <property type="entry name" value="Response_reg"/>
    <property type="match status" value="1"/>
</dbReference>
<keyword evidence="1" id="KW-0238">DNA-binding</keyword>
<comment type="caution">
    <text evidence="5">The sequence shown here is derived from an EMBL/GenBank/DDBJ whole genome shotgun (WGS) entry which is preliminary data.</text>
</comment>
<dbReference type="InterPro" id="IPR039420">
    <property type="entry name" value="WalR-like"/>
</dbReference>
<name>A0ABV3P6I8_9ACTN</name>
<dbReference type="SMART" id="SM00421">
    <property type="entry name" value="HTH_LUXR"/>
    <property type="match status" value="1"/>
</dbReference>
<feature type="domain" description="Response regulatory" evidence="4">
    <location>
        <begin position="3"/>
        <end position="119"/>
    </location>
</feature>
<protein>
    <submittedName>
        <fullName evidence="5">Response regulator transcription factor</fullName>
    </submittedName>
</protein>
<dbReference type="RefSeq" id="WP_367638209.1">
    <property type="nucleotide sequence ID" value="NZ_JBFNQN010000006.1"/>
</dbReference>
<feature type="modified residue" description="4-aspartylphosphate" evidence="2">
    <location>
        <position position="54"/>
    </location>
</feature>
<dbReference type="InterPro" id="IPR001789">
    <property type="entry name" value="Sig_transdc_resp-reg_receiver"/>
</dbReference>
<evidence type="ECO:0000256" key="1">
    <source>
        <dbReference type="ARBA" id="ARBA00023125"/>
    </source>
</evidence>
<accession>A0ABV3P6I8</accession>
<sequence>MIRLLVAEDMHIVRSALVALLDSEDDLEVVASVARGDQVLDALASTAVDVAVLDLEMPGGDGVSVATRIRREVPGTKVVILTALGRPAAVRGALAAGVDGFVLKNAPVEELVDGIRRVAAGGRVLHPELAAAAVQRGDSPLTPRESEVLGLVAEGCTVREAAHRLSLSEGTVRNYLSVVADKLHARSRTDAVNIAQGNGWI</sequence>
<dbReference type="PROSITE" id="PS50110">
    <property type="entry name" value="RESPONSE_REGULATORY"/>
    <property type="match status" value="1"/>
</dbReference>
<dbReference type="SUPFAM" id="SSF52172">
    <property type="entry name" value="CheY-like"/>
    <property type="match status" value="1"/>
</dbReference>
<dbReference type="InterPro" id="IPR016032">
    <property type="entry name" value="Sig_transdc_resp-reg_C-effctor"/>
</dbReference>
<dbReference type="PANTHER" id="PTHR43214:SF42">
    <property type="entry name" value="TRANSCRIPTIONAL REGULATORY PROTEIN DESR"/>
    <property type="match status" value="1"/>
</dbReference>
<dbReference type="Gene3D" id="3.40.50.2300">
    <property type="match status" value="1"/>
</dbReference>
<dbReference type="Pfam" id="PF00196">
    <property type="entry name" value="GerE"/>
    <property type="match status" value="1"/>
</dbReference>
<dbReference type="Proteomes" id="UP001555826">
    <property type="component" value="Unassembled WGS sequence"/>
</dbReference>
<evidence type="ECO:0000313" key="5">
    <source>
        <dbReference type="EMBL" id="MEW9265239.1"/>
    </source>
</evidence>
<evidence type="ECO:0000256" key="2">
    <source>
        <dbReference type="PROSITE-ProRule" id="PRU00169"/>
    </source>
</evidence>
<dbReference type="CDD" id="cd06170">
    <property type="entry name" value="LuxR_C_like"/>
    <property type="match status" value="1"/>
</dbReference>
<feature type="domain" description="HTH luxR-type" evidence="3">
    <location>
        <begin position="134"/>
        <end position="199"/>
    </location>
</feature>
<gene>
    <name evidence="5" type="ORF">AB1207_10820</name>
</gene>
<evidence type="ECO:0000259" key="3">
    <source>
        <dbReference type="PROSITE" id="PS50043"/>
    </source>
</evidence>
<dbReference type="SUPFAM" id="SSF46894">
    <property type="entry name" value="C-terminal effector domain of the bipartite response regulators"/>
    <property type="match status" value="1"/>
</dbReference>
<proteinExistence type="predicted"/>
<evidence type="ECO:0000259" key="4">
    <source>
        <dbReference type="PROSITE" id="PS50110"/>
    </source>
</evidence>
<dbReference type="EMBL" id="JBFNQN010000006">
    <property type="protein sequence ID" value="MEW9265239.1"/>
    <property type="molecule type" value="Genomic_DNA"/>
</dbReference>
<dbReference type="PANTHER" id="PTHR43214">
    <property type="entry name" value="TWO-COMPONENT RESPONSE REGULATOR"/>
    <property type="match status" value="1"/>
</dbReference>
<dbReference type="PRINTS" id="PR00038">
    <property type="entry name" value="HTHLUXR"/>
</dbReference>
<dbReference type="InterPro" id="IPR000792">
    <property type="entry name" value="Tscrpt_reg_LuxR_C"/>
</dbReference>
<evidence type="ECO:0000313" key="6">
    <source>
        <dbReference type="Proteomes" id="UP001555826"/>
    </source>
</evidence>
<keyword evidence="6" id="KW-1185">Reference proteome</keyword>
<keyword evidence="2" id="KW-0597">Phosphoprotein</keyword>
<dbReference type="SMART" id="SM00448">
    <property type="entry name" value="REC"/>
    <property type="match status" value="1"/>
</dbReference>
<organism evidence="5 6">
    <name type="scientific">Kineococcus endophyticus</name>
    <dbReference type="NCBI Taxonomy" id="1181883"/>
    <lineage>
        <taxon>Bacteria</taxon>
        <taxon>Bacillati</taxon>
        <taxon>Actinomycetota</taxon>
        <taxon>Actinomycetes</taxon>
        <taxon>Kineosporiales</taxon>
        <taxon>Kineosporiaceae</taxon>
        <taxon>Kineococcus</taxon>
    </lineage>
</organism>
<dbReference type="InterPro" id="IPR011006">
    <property type="entry name" value="CheY-like_superfamily"/>
</dbReference>